<dbReference type="Proteomes" id="UP001168821">
    <property type="component" value="Unassembled WGS sequence"/>
</dbReference>
<protein>
    <submittedName>
        <fullName evidence="4">Uncharacterized protein</fullName>
    </submittedName>
</protein>
<dbReference type="Gene3D" id="3.80.10.10">
    <property type="entry name" value="Ribonuclease Inhibitor"/>
    <property type="match status" value="1"/>
</dbReference>
<name>A0AA38HTM1_9CUCU</name>
<gene>
    <name evidence="4" type="ORF">Zmor_026169</name>
</gene>
<dbReference type="PANTHER" id="PTHR45712:SF22">
    <property type="entry name" value="INSULIN-LIKE GROWTH FACTOR-BINDING PROTEIN COMPLEX ACID LABILE SUBUNIT"/>
    <property type="match status" value="1"/>
</dbReference>
<evidence type="ECO:0000256" key="1">
    <source>
        <dbReference type="ARBA" id="ARBA00022614"/>
    </source>
</evidence>
<organism evidence="4 5">
    <name type="scientific">Zophobas morio</name>
    <dbReference type="NCBI Taxonomy" id="2755281"/>
    <lineage>
        <taxon>Eukaryota</taxon>
        <taxon>Metazoa</taxon>
        <taxon>Ecdysozoa</taxon>
        <taxon>Arthropoda</taxon>
        <taxon>Hexapoda</taxon>
        <taxon>Insecta</taxon>
        <taxon>Pterygota</taxon>
        <taxon>Neoptera</taxon>
        <taxon>Endopterygota</taxon>
        <taxon>Coleoptera</taxon>
        <taxon>Polyphaga</taxon>
        <taxon>Cucujiformia</taxon>
        <taxon>Tenebrionidae</taxon>
        <taxon>Zophobas</taxon>
    </lineage>
</organism>
<feature type="signal peptide" evidence="3">
    <location>
        <begin position="1"/>
        <end position="19"/>
    </location>
</feature>
<dbReference type="InterPro" id="IPR001611">
    <property type="entry name" value="Leu-rich_rpt"/>
</dbReference>
<sequence length="234" mass="27496">MHCLVKVIYLFAILASFDCEDDMNYYKGYNSNHYSFLMHPRKHFTLDYVKVSTIGEGTISDIPNMESLMFDGIRIDKIEPGAFPNLPRLKSLRIMECYISRINAGVFNNLNITELHITGNKRPLRFAAGAFDNMTSLQKLRQDRIQLSIWDPHWFVNTPQLKHIYAYENHLTEIPEDAFQNLNSDNEIIIFFPFNQIRKVHNYAFRGIKKIKLLSLQHNRLEEFSGYILKNRIC</sequence>
<dbReference type="InterPro" id="IPR050333">
    <property type="entry name" value="SLRP"/>
</dbReference>
<keyword evidence="3" id="KW-0732">Signal</keyword>
<dbReference type="InterPro" id="IPR026906">
    <property type="entry name" value="LRR_5"/>
</dbReference>
<keyword evidence="5" id="KW-1185">Reference proteome</keyword>
<dbReference type="InterPro" id="IPR032675">
    <property type="entry name" value="LRR_dom_sf"/>
</dbReference>
<reference evidence="4" key="1">
    <citation type="journal article" date="2023" name="G3 (Bethesda)">
        <title>Whole genome assemblies of Zophobas morio and Tenebrio molitor.</title>
        <authorList>
            <person name="Kaur S."/>
            <person name="Stinson S.A."/>
            <person name="diCenzo G.C."/>
        </authorList>
    </citation>
    <scope>NUCLEOTIDE SEQUENCE</scope>
    <source>
        <strain evidence="4">QUZm001</strain>
    </source>
</reference>
<dbReference type="AlphaFoldDB" id="A0AA38HTM1"/>
<keyword evidence="2" id="KW-0677">Repeat</keyword>
<comment type="caution">
    <text evidence="4">The sequence shown here is derived from an EMBL/GenBank/DDBJ whole genome shotgun (WGS) entry which is preliminary data.</text>
</comment>
<evidence type="ECO:0000256" key="3">
    <source>
        <dbReference type="SAM" id="SignalP"/>
    </source>
</evidence>
<evidence type="ECO:0000313" key="5">
    <source>
        <dbReference type="Proteomes" id="UP001168821"/>
    </source>
</evidence>
<feature type="chain" id="PRO_5041323000" evidence="3">
    <location>
        <begin position="20"/>
        <end position="234"/>
    </location>
</feature>
<evidence type="ECO:0000313" key="4">
    <source>
        <dbReference type="EMBL" id="KAJ3643459.1"/>
    </source>
</evidence>
<dbReference type="Pfam" id="PF13306">
    <property type="entry name" value="LRR_5"/>
    <property type="match status" value="1"/>
</dbReference>
<dbReference type="SUPFAM" id="SSF52058">
    <property type="entry name" value="L domain-like"/>
    <property type="match status" value="1"/>
</dbReference>
<evidence type="ECO:0000256" key="2">
    <source>
        <dbReference type="ARBA" id="ARBA00022737"/>
    </source>
</evidence>
<dbReference type="PANTHER" id="PTHR45712">
    <property type="entry name" value="AGAP008170-PA"/>
    <property type="match status" value="1"/>
</dbReference>
<dbReference type="GO" id="GO:0005615">
    <property type="term" value="C:extracellular space"/>
    <property type="evidence" value="ECO:0007669"/>
    <property type="project" value="TreeGrafter"/>
</dbReference>
<proteinExistence type="predicted"/>
<dbReference type="EMBL" id="JALNTZ010000008">
    <property type="protein sequence ID" value="KAJ3643459.1"/>
    <property type="molecule type" value="Genomic_DNA"/>
</dbReference>
<accession>A0AA38HTM1</accession>
<dbReference type="Pfam" id="PF13855">
    <property type="entry name" value="LRR_8"/>
    <property type="match status" value="1"/>
</dbReference>
<keyword evidence="1" id="KW-0433">Leucine-rich repeat</keyword>